<protein>
    <submittedName>
        <fullName evidence="1">Uncharacterized protein</fullName>
    </submittedName>
</protein>
<sequence>MELKLGPMIRAQMKKLKDSNGNEDNIMVAYIEEALTNKFEARIIQGNNLMVKMAKYRRRETLPLMVLVCFLFLICGFYYVCGSQLPTQSHQEGTSDPTRMNLNETWRSMQQSIKGLARQFHSVARDIEVLKKRKSSAPMEQRVGDNFGRVNSPHRQRPYDNLSTQGYHDMSAHTPYPFHEGRFQGRPQGRSGRSVGQGVR</sequence>
<organism evidence="1 2">
    <name type="scientific">Catharanthus roseus</name>
    <name type="common">Madagascar periwinkle</name>
    <name type="synonym">Vinca rosea</name>
    <dbReference type="NCBI Taxonomy" id="4058"/>
    <lineage>
        <taxon>Eukaryota</taxon>
        <taxon>Viridiplantae</taxon>
        <taxon>Streptophyta</taxon>
        <taxon>Embryophyta</taxon>
        <taxon>Tracheophyta</taxon>
        <taxon>Spermatophyta</taxon>
        <taxon>Magnoliopsida</taxon>
        <taxon>eudicotyledons</taxon>
        <taxon>Gunneridae</taxon>
        <taxon>Pentapetalae</taxon>
        <taxon>asterids</taxon>
        <taxon>lamiids</taxon>
        <taxon>Gentianales</taxon>
        <taxon>Apocynaceae</taxon>
        <taxon>Rauvolfioideae</taxon>
        <taxon>Vinceae</taxon>
        <taxon>Catharanthinae</taxon>
        <taxon>Catharanthus</taxon>
    </lineage>
</organism>
<evidence type="ECO:0000313" key="2">
    <source>
        <dbReference type="Proteomes" id="UP001060085"/>
    </source>
</evidence>
<proteinExistence type="predicted"/>
<name>A0ACC0CAD0_CATRO</name>
<keyword evidence="2" id="KW-1185">Reference proteome</keyword>
<reference evidence="2" key="1">
    <citation type="journal article" date="2023" name="Nat. Plants">
        <title>Single-cell RNA sequencing provides a high-resolution roadmap for understanding the multicellular compartmentation of specialized metabolism.</title>
        <authorList>
            <person name="Sun S."/>
            <person name="Shen X."/>
            <person name="Li Y."/>
            <person name="Li Y."/>
            <person name="Wang S."/>
            <person name="Li R."/>
            <person name="Zhang H."/>
            <person name="Shen G."/>
            <person name="Guo B."/>
            <person name="Wei J."/>
            <person name="Xu J."/>
            <person name="St-Pierre B."/>
            <person name="Chen S."/>
            <person name="Sun C."/>
        </authorList>
    </citation>
    <scope>NUCLEOTIDE SEQUENCE [LARGE SCALE GENOMIC DNA]</scope>
</reference>
<gene>
    <name evidence="1" type="ORF">M9H77_03135</name>
</gene>
<comment type="caution">
    <text evidence="1">The sequence shown here is derived from an EMBL/GenBank/DDBJ whole genome shotgun (WGS) entry which is preliminary data.</text>
</comment>
<dbReference type="Proteomes" id="UP001060085">
    <property type="component" value="Linkage Group LG01"/>
</dbReference>
<dbReference type="EMBL" id="CM044701">
    <property type="protein sequence ID" value="KAI5681907.1"/>
    <property type="molecule type" value="Genomic_DNA"/>
</dbReference>
<evidence type="ECO:0000313" key="1">
    <source>
        <dbReference type="EMBL" id="KAI5681907.1"/>
    </source>
</evidence>
<accession>A0ACC0CAD0</accession>